<keyword evidence="2" id="KW-1185">Reference proteome</keyword>
<dbReference type="KEGG" id="ela:UCREL1_10240"/>
<evidence type="ECO:0008006" key="3">
    <source>
        <dbReference type="Google" id="ProtNLM"/>
    </source>
</evidence>
<accession>M7SF68</accession>
<proteinExistence type="predicted"/>
<dbReference type="HOGENOM" id="CLU_010895_0_0_1"/>
<dbReference type="eggNOG" id="ENOG502T09I">
    <property type="taxonomic scope" value="Eukaryota"/>
</dbReference>
<evidence type="ECO:0000313" key="1">
    <source>
        <dbReference type="EMBL" id="EMR62822.1"/>
    </source>
</evidence>
<protein>
    <recommendedName>
        <fullName evidence="3">Pentatricopeptide repeat protein</fullName>
    </recommendedName>
</protein>
<evidence type="ECO:0000313" key="2">
    <source>
        <dbReference type="Proteomes" id="UP000012174"/>
    </source>
</evidence>
<dbReference type="AlphaFoldDB" id="M7SF68"/>
<name>M7SF68_EUTLA</name>
<dbReference type="EMBL" id="KB707370">
    <property type="protein sequence ID" value="EMR62822.1"/>
    <property type="molecule type" value="Genomic_DNA"/>
</dbReference>
<dbReference type="Proteomes" id="UP000012174">
    <property type="component" value="Unassembled WGS sequence"/>
</dbReference>
<dbReference type="STRING" id="1287681.M7SF68"/>
<organism evidence="1 2">
    <name type="scientific">Eutypa lata (strain UCR-EL1)</name>
    <name type="common">Grapevine dieback disease fungus</name>
    <name type="synonym">Eutypa armeniacae</name>
    <dbReference type="NCBI Taxonomy" id="1287681"/>
    <lineage>
        <taxon>Eukaryota</taxon>
        <taxon>Fungi</taxon>
        <taxon>Dikarya</taxon>
        <taxon>Ascomycota</taxon>
        <taxon>Pezizomycotina</taxon>
        <taxon>Sordariomycetes</taxon>
        <taxon>Xylariomycetidae</taxon>
        <taxon>Xylariales</taxon>
        <taxon>Diatrypaceae</taxon>
        <taxon>Eutypa</taxon>
    </lineage>
</organism>
<reference evidence="2" key="1">
    <citation type="journal article" date="2013" name="Genome Announc.">
        <title>Draft genome sequence of the grapevine dieback fungus Eutypa lata UCR-EL1.</title>
        <authorList>
            <person name="Blanco-Ulate B."/>
            <person name="Rolshausen P.E."/>
            <person name="Cantu D."/>
        </authorList>
    </citation>
    <scope>NUCLEOTIDE SEQUENCE [LARGE SCALE GENOMIC DNA]</scope>
    <source>
        <strain evidence="2">UCR-EL1</strain>
    </source>
</reference>
<gene>
    <name evidence="1" type="ORF">UCREL1_10240</name>
</gene>
<dbReference type="OMA" id="FSWLQFC"/>
<sequence>MPPPLPVPSKAAIHALRGLALGTSCAIGVIVEDRRRRISTLRTAISNKEKLKGSRHYHGTLEYGTLPLDTDDAVLLNSNDLQWRERAGNLDDRDESISKILSTQDEERLDRALAKFFTSPETSYMLEHVGDAWLEISARLSKECQMQRRWEDAGKVLGHVLRCGRIEESWYYAHDPIPIIESYLPPESSNIQCSLDAFSKALRLFLATFTEKPEINRPEVEHIGRRLLGEALALKQFSRIDSIYWRVLVQLDDGSHFTAWVIKALSEHYDYKNVVKYFLLNFSKMSPNNTLFNETVDRVVYAVETMQGLKAALVFRAYARMVNVGDGSLRTRWIMRLLQAHWQRHRKFSRSKELFDEARTLGLLNRVAHPQGIYRVMVEIAIRADELAVANSYYDELVQLYPEMASDIPLKGYFAVARAKAGDWDGVYEDFMEMQPNRRRQQEEYNEAFIMVLKVFVEDHPVAEVRDFVTRYTRDLHVGMHRYMVTLVANKYGQCHDMSGFLAWLEYCDQAGFSLDPVFCNAVLHNCRTRWKFGFDQLKHLVSKMRQLNSSATDDTTERILSQAARAAGGTKMGSRRIHRKAISISKPALVGRSTNNRDVYEAMNQDIGCGKHTAAISIYRRAMRFGMPFCSHCFRLAVTAALELPGRSGPGPAFGLIHNAYEQGQDVSSAVSVFIRVHMDRFRAGTSDVLQHIQNLIARFEALHIVIDPAVLTHAALVCIKLGQHGKAISLCHLAMKRSGNGGGGGGGDGGGMVGEGGGNPCFSRQSFRALLLAYTQTLDVDGLEYLLAALFEQSDFSFERKTLLALRSALKEVRTYRRDPAAVAVEDLVRRAVAEVKALRVEKMEEGRVISQETLRIMGDALADFQGAAPIF</sequence>
<dbReference type="OrthoDB" id="185373at2759"/>